<name>A0AAE0QET4_9TELE</name>
<keyword evidence="2" id="KW-1185">Reference proteome</keyword>
<evidence type="ECO:0000313" key="2">
    <source>
        <dbReference type="Proteomes" id="UP001274896"/>
    </source>
</evidence>
<comment type="caution">
    <text evidence="1">The sequence shown here is derived from an EMBL/GenBank/DDBJ whole genome shotgun (WGS) entry which is preliminary data.</text>
</comment>
<reference evidence="1" key="1">
    <citation type="submission" date="2023-06" db="EMBL/GenBank/DDBJ databases">
        <title>Male Hemibagrus guttatus genome.</title>
        <authorList>
            <person name="Bian C."/>
        </authorList>
    </citation>
    <scope>NUCLEOTIDE SEQUENCE</scope>
    <source>
        <strain evidence="1">Male_cb2023</strain>
        <tissue evidence="1">Muscle</tissue>
    </source>
</reference>
<proteinExistence type="predicted"/>
<organism evidence="1 2">
    <name type="scientific">Hemibagrus guttatus</name>
    <dbReference type="NCBI Taxonomy" id="175788"/>
    <lineage>
        <taxon>Eukaryota</taxon>
        <taxon>Metazoa</taxon>
        <taxon>Chordata</taxon>
        <taxon>Craniata</taxon>
        <taxon>Vertebrata</taxon>
        <taxon>Euteleostomi</taxon>
        <taxon>Actinopterygii</taxon>
        <taxon>Neopterygii</taxon>
        <taxon>Teleostei</taxon>
        <taxon>Ostariophysi</taxon>
        <taxon>Siluriformes</taxon>
        <taxon>Bagridae</taxon>
        <taxon>Hemibagrus</taxon>
    </lineage>
</organism>
<dbReference type="Proteomes" id="UP001274896">
    <property type="component" value="Unassembled WGS sequence"/>
</dbReference>
<evidence type="ECO:0000313" key="1">
    <source>
        <dbReference type="EMBL" id="KAK3518791.1"/>
    </source>
</evidence>
<protein>
    <submittedName>
        <fullName evidence="1">Uncharacterized protein</fullName>
    </submittedName>
</protein>
<sequence length="79" mass="9314">MKRWMLDVLQQFPIAPLVSCSFSITFKTLLLASKFKNDPTPTYLTLYCTMLHQILQHHLHWSHHPSGYKEDLHQDSSLF</sequence>
<gene>
    <name evidence="1" type="ORF">QTP70_013395</name>
</gene>
<dbReference type="AlphaFoldDB" id="A0AAE0QET4"/>
<dbReference type="EMBL" id="JAUCMX010000017">
    <property type="protein sequence ID" value="KAK3518791.1"/>
    <property type="molecule type" value="Genomic_DNA"/>
</dbReference>
<accession>A0AAE0QET4</accession>